<dbReference type="GO" id="GO:0046872">
    <property type="term" value="F:metal ion binding"/>
    <property type="evidence" value="ECO:0007669"/>
    <property type="project" value="UniProtKB-KW"/>
</dbReference>
<dbReference type="InterPro" id="IPR003188">
    <property type="entry name" value="PTS_IIA_lac/cel"/>
</dbReference>
<gene>
    <name evidence="8" type="ORF">BEN51_02565</name>
</gene>
<dbReference type="InterPro" id="IPR036542">
    <property type="entry name" value="PTS_IIA_lac/cel_sf"/>
</dbReference>
<dbReference type="GO" id="GO:0016740">
    <property type="term" value="F:transferase activity"/>
    <property type="evidence" value="ECO:0007669"/>
    <property type="project" value="UniProtKB-KW"/>
</dbReference>
<dbReference type="AlphaFoldDB" id="A0A343JFX8"/>
<dbReference type="PANTHER" id="PTHR34382">
    <property type="entry name" value="PTS SYSTEM N,N'-DIACETYLCHITOBIOSE-SPECIFIC EIIA COMPONENT"/>
    <property type="match status" value="1"/>
</dbReference>
<evidence type="ECO:0000256" key="3">
    <source>
        <dbReference type="ARBA" id="ARBA00022679"/>
    </source>
</evidence>
<dbReference type="KEGG" id="cia:BEN51_02565"/>
<feature type="binding site" evidence="6">
    <location>
        <position position="76"/>
    </location>
    <ligand>
        <name>Mg(2+)</name>
        <dbReference type="ChEBI" id="CHEBI:18420"/>
        <note>ligand shared between all trimeric partners</note>
    </ligand>
</feature>
<evidence type="ECO:0000313" key="9">
    <source>
        <dbReference type="Proteomes" id="UP000264883"/>
    </source>
</evidence>
<keyword evidence="1" id="KW-0813">Transport</keyword>
<evidence type="ECO:0000256" key="2">
    <source>
        <dbReference type="ARBA" id="ARBA00022597"/>
    </source>
</evidence>
<keyword evidence="2" id="KW-0762">Sugar transport</keyword>
<evidence type="ECO:0000256" key="5">
    <source>
        <dbReference type="PIRSR" id="PIRSR000699-1"/>
    </source>
</evidence>
<keyword evidence="6" id="KW-0479">Metal-binding</keyword>
<keyword evidence="3" id="KW-0808">Transferase</keyword>
<dbReference type="PANTHER" id="PTHR34382:SF7">
    <property type="entry name" value="PTS SYSTEM N,N'-DIACETYLCHITOBIOSE-SPECIFIC EIIA COMPONENT"/>
    <property type="match status" value="1"/>
</dbReference>
<feature type="active site" description="Tele-phosphohistidine intermediate" evidence="5">
    <location>
        <position position="73"/>
    </location>
</feature>
<dbReference type="SUPFAM" id="SSF46973">
    <property type="entry name" value="Enzyme IIa from lactose specific PTS, IIa-lac"/>
    <property type="match status" value="1"/>
</dbReference>
<accession>A0A343JFX8</accession>
<dbReference type="PIRSF" id="PIRSF000699">
    <property type="entry name" value="PTS_IILac_III"/>
    <property type="match status" value="1"/>
</dbReference>
<dbReference type="OrthoDB" id="389577at2"/>
<proteinExistence type="predicted"/>
<reference evidence="8 9" key="1">
    <citation type="submission" date="2016-08" db="EMBL/GenBank/DDBJ databases">
        <title>Complete Genome Sequence Of The Indigo Reducing Clostridium isatidis DSM15098.</title>
        <authorList>
            <person name="Little G.T."/>
            <person name="Minton N.P."/>
        </authorList>
    </citation>
    <scope>NUCLEOTIDE SEQUENCE [LARGE SCALE GENOMIC DNA]</scope>
    <source>
        <strain evidence="8 9">DSM 15098</strain>
    </source>
</reference>
<evidence type="ECO:0000256" key="1">
    <source>
        <dbReference type="ARBA" id="ARBA00022448"/>
    </source>
</evidence>
<feature type="modified residue" description="Phosphohistidine; by HPr" evidence="7">
    <location>
        <position position="73"/>
    </location>
</feature>
<keyword evidence="6" id="KW-0460">Magnesium</keyword>
<dbReference type="Gene3D" id="1.20.58.80">
    <property type="entry name" value="Phosphotransferase system, lactose/cellobiose-type IIA subunit"/>
    <property type="match status" value="1"/>
</dbReference>
<dbReference type="GO" id="GO:0009401">
    <property type="term" value="P:phosphoenolpyruvate-dependent sugar phosphotransferase system"/>
    <property type="evidence" value="ECO:0007669"/>
    <property type="project" value="UniProtKB-KW"/>
</dbReference>
<dbReference type="CDD" id="cd00215">
    <property type="entry name" value="PTS_IIA_lac"/>
    <property type="match status" value="1"/>
</dbReference>
<dbReference type="EMBL" id="CP016786">
    <property type="protein sequence ID" value="ASW44436.1"/>
    <property type="molecule type" value="Genomic_DNA"/>
</dbReference>
<evidence type="ECO:0000256" key="4">
    <source>
        <dbReference type="ARBA" id="ARBA00022683"/>
    </source>
</evidence>
<dbReference type="PROSITE" id="PS51095">
    <property type="entry name" value="PTS_EIIA_TYPE_3"/>
    <property type="match status" value="1"/>
</dbReference>
<organism evidence="8 9">
    <name type="scientific">Clostridium isatidis</name>
    <dbReference type="NCBI Taxonomy" id="182773"/>
    <lineage>
        <taxon>Bacteria</taxon>
        <taxon>Bacillati</taxon>
        <taxon>Bacillota</taxon>
        <taxon>Clostridia</taxon>
        <taxon>Eubacteriales</taxon>
        <taxon>Clostridiaceae</taxon>
        <taxon>Clostridium</taxon>
    </lineage>
</organism>
<evidence type="ECO:0000256" key="7">
    <source>
        <dbReference type="PROSITE-ProRule" id="PRU00418"/>
    </source>
</evidence>
<dbReference type="Pfam" id="PF02255">
    <property type="entry name" value="PTS_IIA"/>
    <property type="match status" value="1"/>
</dbReference>
<keyword evidence="9" id="KW-1185">Reference proteome</keyword>
<evidence type="ECO:0000256" key="6">
    <source>
        <dbReference type="PIRSR" id="PIRSR000699-2"/>
    </source>
</evidence>
<comment type="cofactor">
    <cofactor evidence="6">
        <name>Mg(2+)</name>
        <dbReference type="ChEBI" id="CHEBI:18420"/>
    </cofactor>
    <text evidence="6">Binds 1 Mg(2+) ion per trimer.</text>
</comment>
<protein>
    <submittedName>
        <fullName evidence="8">PTS dihydroxyacetone transporter</fullName>
    </submittedName>
</protein>
<keyword evidence="4" id="KW-0598">Phosphotransferase system</keyword>
<dbReference type="Proteomes" id="UP000264883">
    <property type="component" value="Chromosome"/>
</dbReference>
<evidence type="ECO:0000313" key="8">
    <source>
        <dbReference type="EMBL" id="ASW44436.1"/>
    </source>
</evidence>
<name>A0A343JFX8_9CLOT</name>
<sequence>MEAIAFKLISNVGEAKSLLMEALELARNDNFEAADDKIKEANKFLSEGHHSHFSLIQKEADGEQLPFSLILMHAEDQLMTTESLKLLVEELIFMYKKHSK</sequence>